<feature type="region of interest" description="Disordered" evidence="1">
    <location>
        <begin position="58"/>
        <end position="170"/>
    </location>
</feature>
<reference evidence="2 3" key="1">
    <citation type="submission" date="2024-05" db="EMBL/GenBank/DDBJ databases">
        <title>A draft genome resource for the thread blight pathogen Marasmius tenuissimus strain MS-2.</title>
        <authorList>
            <person name="Yulfo-Soto G.E."/>
            <person name="Baruah I.K."/>
            <person name="Amoako-Attah I."/>
            <person name="Bukari Y."/>
            <person name="Meinhardt L.W."/>
            <person name="Bailey B.A."/>
            <person name="Cohen S.P."/>
        </authorList>
    </citation>
    <scope>NUCLEOTIDE SEQUENCE [LARGE SCALE GENOMIC DNA]</scope>
    <source>
        <strain evidence="2 3">MS-2</strain>
    </source>
</reference>
<comment type="caution">
    <text evidence="2">The sequence shown here is derived from an EMBL/GenBank/DDBJ whole genome shotgun (WGS) entry which is preliminary data.</text>
</comment>
<dbReference type="Proteomes" id="UP001437256">
    <property type="component" value="Unassembled WGS sequence"/>
</dbReference>
<feature type="compositionally biased region" description="Acidic residues" evidence="1">
    <location>
        <begin position="74"/>
        <end position="90"/>
    </location>
</feature>
<gene>
    <name evidence="2" type="ORF">AAF712_000660</name>
</gene>
<evidence type="ECO:0000313" key="3">
    <source>
        <dbReference type="Proteomes" id="UP001437256"/>
    </source>
</evidence>
<dbReference type="EMBL" id="JBBXMP010000002">
    <property type="protein sequence ID" value="KAL0071738.1"/>
    <property type="molecule type" value="Genomic_DNA"/>
</dbReference>
<proteinExistence type="predicted"/>
<evidence type="ECO:0000256" key="1">
    <source>
        <dbReference type="SAM" id="MobiDB-lite"/>
    </source>
</evidence>
<sequence length="223" mass="24064">MSTRRRVGVSAATTEAARRQLMQPVACWEKQWVTPENAPVGSTFKIYRWVKTEKIPEFLDDDGGVDEPLAPLPDEPEVVDVEDDDQEEKDAPETQPATQPATEPPSREPEREPELDVSKPPSPKPQLTMTTAGETASMTVDETGDDLGDTTLKAMDTDTDAGGIGSVLDAEPGMQLDMTGLAPDGLALEGEHDLSQMEGADPLLGGPIMDSTMDPFSEQPMDQ</sequence>
<evidence type="ECO:0000313" key="2">
    <source>
        <dbReference type="EMBL" id="KAL0071738.1"/>
    </source>
</evidence>
<protein>
    <submittedName>
        <fullName evidence="2">Uncharacterized protein</fullName>
    </submittedName>
</protein>
<feature type="region of interest" description="Disordered" evidence="1">
    <location>
        <begin position="197"/>
        <end position="223"/>
    </location>
</feature>
<accession>A0ABR3ADT6</accession>
<keyword evidence="3" id="KW-1185">Reference proteome</keyword>
<organism evidence="2 3">
    <name type="scientific">Marasmius tenuissimus</name>
    <dbReference type="NCBI Taxonomy" id="585030"/>
    <lineage>
        <taxon>Eukaryota</taxon>
        <taxon>Fungi</taxon>
        <taxon>Dikarya</taxon>
        <taxon>Basidiomycota</taxon>
        <taxon>Agaricomycotina</taxon>
        <taxon>Agaricomycetes</taxon>
        <taxon>Agaricomycetidae</taxon>
        <taxon>Agaricales</taxon>
        <taxon>Marasmiineae</taxon>
        <taxon>Marasmiaceae</taxon>
        <taxon>Marasmius</taxon>
    </lineage>
</organism>
<name>A0ABR3ADT6_9AGAR</name>
<feature type="compositionally biased region" description="Basic and acidic residues" evidence="1">
    <location>
        <begin position="105"/>
        <end position="117"/>
    </location>
</feature>
<feature type="compositionally biased region" description="Polar residues" evidence="1">
    <location>
        <begin position="125"/>
        <end position="140"/>
    </location>
</feature>